<dbReference type="SUPFAM" id="SSF53335">
    <property type="entry name" value="S-adenosyl-L-methionine-dependent methyltransferases"/>
    <property type="match status" value="1"/>
</dbReference>
<keyword evidence="10" id="KW-1185">Reference proteome</keyword>
<evidence type="ECO:0000313" key="10">
    <source>
        <dbReference type="Proteomes" id="UP001470230"/>
    </source>
</evidence>
<sequence length="242" mass="27503">MSENDAEIDESQNGLDMFDLFFNDDYEKQEIDLPSGRVMSFLGLKAATVDSDLTGQILWPGCTLLMYWLDKNIDLFNNKTAIELGAGTAICSAFIAKFGSPQKVIATDGSEPVIDLMNKNIDLLPDAKNIRSKLLKWNKESCSTLLNEEFPNGEKFDFVFGSEIAYNENCVEDLVDTADELLKEDGKFIVGHIDRYAQTTRAFFNKLERSKFILLEKVSWDDLVNYRMELIVGAVYIFQRKK</sequence>
<evidence type="ECO:0000256" key="5">
    <source>
        <dbReference type="ARBA" id="ARBA00022490"/>
    </source>
</evidence>
<evidence type="ECO:0000256" key="7">
    <source>
        <dbReference type="ARBA" id="ARBA00022679"/>
    </source>
</evidence>
<protein>
    <recommendedName>
        <fullName evidence="4">Calmodulin-lysine N-methyltransferase</fullName>
        <ecNumber evidence="3">2.1.1.60</ecNumber>
    </recommendedName>
</protein>
<accession>A0ABR2HW05</accession>
<keyword evidence="8" id="KW-0539">Nucleus</keyword>
<evidence type="ECO:0000313" key="9">
    <source>
        <dbReference type="EMBL" id="KAK8853781.1"/>
    </source>
</evidence>
<dbReference type="InterPro" id="IPR019410">
    <property type="entry name" value="Methyltransf_16"/>
</dbReference>
<keyword evidence="7" id="KW-0808">Transferase</keyword>
<proteinExistence type="predicted"/>
<dbReference type="Pfam" id="PF10294">
    <property type="entry name" value="Methyltransf_16"/>
    <property type="match status" value="1"/>
</dbReference>
<dbReference type="PANTHER" id="PTHR13539:SF3">
    <property type="entry name" value="CALMODULIN-LYSINE N-METHYLTRANSFERASE"/>
    <property type="match status" value="1"/>
</dbReference>
<dbReference type="PANTHER" id="PTHR13539">
    <property type="entry name" value="CALMODULIN-LYSINE N-METHYLTRANSFERASE"/>
    <property type="match status" value="1"/>
</dbReference>
<dbReference type="Proteomes" id="UP001470230">
    <property type="component" value="Unassembled WGS sequence"/>
</dbReference>
<reference evidence="9 10" key="1">
    <citation type="submission" date="2024-04" db="EMBL/GenBank/DDBJ databases">
        <title>Tritrichomonas musculus Genome.</title>
        <authorList>
            <person name="Alves-Ferreira E."/>
            <person name="Grigg M."/>
            <person name="Lorenzi H."/>
            <person name="Galac M."/>
        </authorList>
    </citation>
    <scope>NUCLEOTIDE SEQUENCE [LARGE SCALE GENOMIC DNA]</scope>
    <source>
        <strain evidence="9 10">EAF2021</strain>
    </source>
</reference>
<evidence type="ECO:0000256" key="2">
    <source>
        <dbReference type="ARBA" id="ARBA00004496"/>
    </source>
</evidence>
<dbReference type="InterPro" id="IPR025800">
    <property type="entry name" value="CaM-Lys-N-MeTrfase"/>
</dbReference>
<name>A0ABR2HW05_9EUKA</name>
<organism evidence="9 10">
    <name type="scientific">Tritrichomonas musculus</name>
    <dbReference type="NCBI Taxonomy" id="1915356"/>
    <lineage>
        <taxon>Eukaryota</taxon>
        <taxon>Metamonada</taxon>
        <taxon>Parabasalia</taxon>
        <taxon>Tritrichomonadida</taxon>
        <taxon>Tritrichomonadidae</taxon>
        <taxon>Tritrichomonas</taxon>
    </lineage>
</organism>
<keyword evidence="6" id="KW-0489">Methyltransferase</keyword>
<evidence type="ECO:0000256" key="3">
    <source>
        <dbReference type="ARBA" id="ARBA00011914"/>
    </source>
</evidence>
<dbReference type="CDD" id="cd02440">
    <property type="entry name" value="AdoMet_MTases"/>
    <property type="match status" value="1"/>
</dbReference>
<evidence type="ECO:0000256" key="6">
    <source>
        <dbReference type="ARBA" id="ARBA00022603"/>
    </source>
</evidence>
<evidence type="ECO:0000256" key="1">
    <source>
        <dbReference type="ARBA" id="ARBA00004123"/>
    </source>
</evidence>
<dbReference type="EMBL" id="JAPFFF010000021">
    <property type="protein sequence ID" value="KAK8853781.1"/>
    <property type="molecule type" value="Genomic_DNA"/>
</dbReference>
<comment type="caution">
    <text evidence="9">The sequence shown here is derived from an EMBL/GenBank/DDBJ whole genome shotgun (WGS) entry which is preliminary data.</text>
</comment>
<evidence type="ECO:0000256" key="4">
    <source>
        <dbReference type="ARBA" id="ARBA00020594"/>
    </source>
</evidence>
<gene>
    <name evidence="9" type="ORF">M9Y10_016324</name>
</gene>
<dbReference type="EC" id="2.1.1.60" evidence="3"/>
<evidence type="ECO:0000256" key="8">
    <source>
        <dbReference type="ARBA" id="ARBA00023242"/>
    </source>
</evidence>
<comment type="subcellular location">
    <subcellularLocation>
        <location evidence="2">Cytoplasm</location>
    </subcellularLocation>
    <subcellularLocation>
        <location evidence="1">Nucleus</location>
    </subcellularLocation>
</comment>
<dbReference type="Gene3D" id="3.40.50.150">
    <property type="entry name" value="Vaccinia Virus protein VP39"/>
    <property type="match status" value="1"/>
</dbReference>
<dbReference type="InterPro" id="IPR029063">
    <property type="entry name" value="SAM-dependent_MTases_sf"/>
</dbReference>
<keyword evidence="5" id="KW-0963">Cytoplasm</keyword>